<reference evidence="1" key="1">
    <citation type="submission" date="2024-12" db="EMBL/GenBank/DDBJ databases">
        <title>Comparative genomics and development of molecular markers within Purpureocillium lilacinum and among Purpureocillium species.</title>
        <authorList>
            <person name="Yeh Z.-Y."/>
            <person name="Ni N.-T."/>
            <person name="Lo P.-H."/>
            <person name="Mushyakhwo K."/>
            <person name="Lin C.-F."/>
            <person name="Nai Y.-S."/>
        </authorList>
    </citation>
    <scope>NUCLEOTIDE SEQUENCE</scope>
    <source>
        <strain evidence="1">NCHU-NPUST-175</strain>
    </source>
</reference>
<proteinExistence type="predicted"/>
<gene>
    <name evidence="1" type="ORF">ACCO45_011546</name>
</gene>
<organism evidence="1 2">
    <name type="scientific">Purpureocillium lilacinum</name>
    <name type="common">Paecilomyces lilacinus</name>
    <dbReference type="NCBI Taxonomy" id="33203"/>
    <lineage>
        <taxon>Eukaryota</taxon>
        <taxon>Fungi</taxon>
        <taxon>Dikarya</taxon>
        <taxon>Ascomycota</taxon>
        <taxon>Pezizomycotina</taxon>
        <taxon>Sordariomycetes</taxon>
        <taxon>Hypocreomycetidae</taxon>
        <taxon>Hypocreales</taxon>
        <taxon>Ophiocordycipitaceae</taxon>
        <taxon>Purpureocillium</taxon>
    </lineage>
</organism>
<accession>A0ACC4DB43</accession>
<evidence type="ECO:0000313" key="1">
    <source>
        <dbReference type="EMBL" id="KAL3953590.1"/>
    </source>
</evidence>
<dbReference type="EMBL" id="JBGNUJ010000011">
    <property type="protein sequence ID" value="KAL3953590.1"/>
    <property type="molecule type" value="Genomic_DNA"/>
</dbReference>
<comment type="caution">
    <text evidence="1">The sequence shown here is derived from an EMBL/GenBank/DDBJ whole genome shotgun (WGS) entry which is preliminary data.</text>
</comment>
<protein>
    <submittedName>
        <fullName evidence="1">Uncharacterized protein</fullName>
    </submittedName>
</protein>
<sequence>MGAPVLTPRTGRDEQPPVAAAAAVSAGWPLQERAGPLYARTCVRVHASSRRVRFGDAREDAAQELVRSWCQFQGRERKMRRPGRSWDGGGGDAMEVKIETAWQKRRRREVKMHETLTRFGSRAPPSPASTPPSPSSFSPPSLWNPEKRGAPSPPKGRRGLRWSTEEPSQPVVEPPFRSAARCKPPRCAYKRPAFPLAQPARRSCAGPAARRASSAVVHQTNQAPAQAPSSAPARLCPCRSRSA</sequence>
<dbReference type="Proteomes" id="UP001638806">
    <property type="component" value="Unassembled WGS sequence"/>
</dbReference>
<evidence type="ECO:0000313" key="2">
    <source>
        <dbReference type="Proteomes" id="UP001638806"/>
    </source>
</evidence>
<keyword evidence="2" id="KW-1185">Reference proteome</keyword>
<name>A0ACC4DB43_PURLI</name>